<reference evidence="2" key="2">
    <citation type="journal article" date="2021" name="PeerJ">
        <title>Extensive microbial diversity within the chicken gut microbiome revealed by metagenomics and culture.</title>
        <authorList>
            <person name="Gilroy R."/>
            <person name="Ravi A."/>
            <person name="Getino M."/>
            <person name="Pursley I."/>
            <person name="Horton D.L."/>
            <person name="Alikhan N.F."/>
            <person name="Baker D."/>
            <person name="Gharbi K."/>
            <person name="Hall N."/>
            <person name="Watson M."/>
            <person name="Adriaenssens E.M."/>
            <person name="Foster-Nyarko E."/>
            <person name="Jarju S."/>
            <person name="Secka A."/>
            <person name="Antonio M."/>
            <person name="Oren A."/>
            <person name="Chaudhuri R.R."/>
            <person name="La Ragione R."/>
            <person name="Hildebrand F."/>
            <person name="Pallen M.J."/>
        </authorList>
    </citation>
    <scope>NUCLEOTIDE SEQUENCE</scope>
    <source>
        <strain evidence="2">6276</strain>
    </source>
</reference>
<organism evidence="2 3">
    <name type="scientific">Candidatus Scatousia excrementigallinarum</name>
    <dbReference type="NCBI Taxonomy" id="2840935"/>
    <lineage>
        <taxon>Bacteria</taxon>
        <taxon>Candidatus Scatousia</taxon>
    </lineage>
</organism>
<name>A0A9D1JPD6_9BACT</name>
<gene>
    <name evidence="2" type="ORF">IAC10_11050</name>
</gene>
<evidence type="ECO:0000256" key="1">
    <source>
        <dbReference type="SAM" id="Phobius"/>
    </source>
</evidence>
<reference evidence="2" key="1">
    <citation type="submission" date="2020-10" db="EMBL/GenBank/DDBJ databases">
        <authorList>
            <person name="Gilroy R."/>
        </authorList>
    </citation>
    <scope>NUCLEOTIDE SEQUENCE</scope>
    <source>
        <strain evidence="2">6276</strain>
    </source>
</reference>
<proteinExistence type="predicted"/>
<feature type="transmembrane region" description="Helical" evidence="1">
    <location>
        <begin position="24"/>
        <end position="44"/>
    </location>
</feature>
<dbReference type="Proteomes" id="UP000823928">
    <property type="component" value="Unassembled WGS sequence"/>
</dbReference>
<keyword evidence="1" id="KW-1133">Transmembrane helix</keyword>
<sequence length="168" mass="18291">MGAVSALLSGGDIVEAMTNAVADAIFWGGIFSFISAGVSSLRIFRSRRRARRFLIDNGLSKLEAKQVVKSFSGKIEIQITKETKVVYRYLGENSRPVSNYVTPELYSDPVNKLALAYNGNNATKTVQLSLNEGANILSGTVARVGKLTGGGIQYYVVNLEYLSLVKYI</sequence>
<accession>A0A9D1JPD6</accession>
<keyword evidence="1" id="KW-0472">Membrane</keyword>
<dbReference type="EMBL" id="DVIU01000216">
    <property type="protein sequence ID" value="HIS37145.1"/>
    <property type="molecule type" value="Genomic_DNA"/>
</dbReference>
<dbReference type="AlphaFoldDB" id="A0A9D1JPD6"/>
<comment type="caution">
    <text evidence="2">The sequence shown here is derived from an EMBL/GenBank/DDBJ whole genome shotgun (WGS) entry which is preliminary data.</text>
</comment>
<keyword evidence="1" id="KW-0812">Transmembrane</keyword>
<evidence type="ECO:0000313" key="3">
    <source>
        <dbReference type="Proteomes" id="UP000823928"/>
    </source>
</evidence>
<protein>
    <submittedName>
        <fullName evidence="2">Uncharacterized protein</fullName>
    </submittedName>
</protein>
<evidence type="ECO:0000313" key="2">
    <source>
        <dbReference type="EMBL" id="HIS37145.1"/>
    </source>
</evidence>